<dbReference type="AlphaFoldDB" id="A0A8H3ZL98"/>
<evidence type="ECO:0000313" key="2">
    <source>
        <dbReference type="EMBL" id="KAF0319807.1"/>
    </source>
</evidence>
<reference evidence="2 3" key="1">
    <citation type="submission" date="2019-12" db="EMBL/GenBank/DDBJ databases">
        <title>A genome sequence resource for the geographically widespread anthracnose pathogen Colletotrichum asianum.</title>
        <authorList>
            <person name="Meng Y."/>
        </authorList>
    </citation>
    <scope>NUCLEOTIDE SEQUENCE [LARGE SCALE GENOMIC DNA]</scope>
    <source>
        <strain evidence="2 3">ICMP 18580</strain>
    </source>
</reference>
<evidence type="ECO:0000313" key="3">
    <source>
        <dbReference type="Proteomes" id="UP000434172"/>
    </source>
</evidence>
<comment type="caution">
    <text evidence="2">The sequence shown here is derived from an EMBL/GenBank/DDBJ whole genome shotgun (WGS) entry which is preliminary data.</text>
</comment>
<proteinExistence type="predicted"/>
<evidence type="ECO:0000256" key="1">
    <source>
        <dbReference type="SAM" id="MobiDB-lite"/>
    </source>
</evidence>
<sequence length="98" mass="10453">MGWWVKGEGSPRRSCVGAACQGRATCGRESPGDVKISRAEFGEEQGLLYPLEPGAGVQKGITPGSSTPRGPGPPARRTSRIVGLLIPRGWREQFIVHV</sequence>
<gene>
    <name evidence="2" type="ORF">GQ607_012909</name>
</gene>
<name>A0A8H3ZL98_9PEZI</name>
<protein>
    <submittedName>
        <fullName evidence="2">Uncharacterized protein</fullName>
    </submittedName>
</protein>
<dbReference type="Proteomes" id="UP000434172">
    <property type="component" value="Unassembled WGS sequence"/>
</dbReference>
<dbReference type="EMBL" id="WOWK01000090">
    <property type="protein sequence ID" value="KAF0319807.1"/>
    <property type="molecule type" value="Genomic_DNA"/>
</dbReference>
<feature type="region of interest" description="Disordered" evidence="1">
    <location>
        <begin position="52"/>
        <end position="78"/>
    </location>
</feature>
<keyword evidence="3" id="KW-1185">Reference proteome</keyword>
<organism evidence="2 3">
    <name type="scientific">Colletotrichum asianum</name>
    <dbReference type="NCBI Taxonomy" id="702518"/>
    <lineage>
        <taxon>Eukaryota</taxon>
        <taxon>Fungi</taxon>
        <taxon>Dikarya</taxon>
        <taxon>Ascomycota</taxon>
        <taxon>Pezizomycotina</taxon>
        <taxon>Sordariomycetes</taxon>
        <taxon>Hypocreomycetidae</taxon>
        <taxon>Glomerellales</taxon>
        <taxon>Glomerellaceae</taxon>
        <taxon>Colletotrichum</taxon>
        <taxon>Colletotrichum gloeosporioides species complex</taxon>
    </lineage>
</organism>
<accession>A0A8H3ZL98</accession>